<gene>
    <name evidence="3" type="ORF">BOTBODRAFT_29476</name>
</gene>
<keyword evidence="4" id="KW-1185">Reference proteome</keyword>
<accession>A0A067N2Y2</accession>
<dbReference type="Proteomes" id="UP000027195">
    <property type="component" value="Unassembled WGS sequence"/>
</dbReference>
<proteinExistence type="predicted"/>
<sequence length="169" mass="16411">MHLPLVSLFVLLLSSIFVSAQSSTPASPSPEATPAQSQTGSASGSASAPAATPPPPIVTTSFSTLVSLSGTGRQSIITTVPVVITIQQSAPAAPSQQPTSSKSVSLPLAPTNAPGSGGGAPSPGAPGAGGVNGPPDSYVAGASSRWKTGATTFIIGLVIIVVAQLAQMV</sequence>
<name>A0A067N2Y2_BOTB1</name>
<feature type="region of interest" description="Disordered" evidence="1">
    <location>
        <begin position="23"/>
        <end position="56"/>
    </location>
</feature>
<dbReference type="EMBL" id="KL198022">
    <property type="protein sequence ID" value="KDQ18141.1"/>
    <property type="molecule type" value="Genomic_DNA"/>
</dbReference>
<keyword evidence="2" id="KW-0732">Signal</keyword>
<feature type="compositionally biased region" description="Gly residues" evidence="1">
    <location>
        <begin position="115"/>
        <end position="132"/>
    </location>
</feature>
<feature type="compositionally biased region" description="Low complexity" evidence="1">
    <location>
        <begin position="23"/>
        <end position="50"/>
    </location>
</feature>
<feature type="region of interest" description="Disordered" evidence="1">
    <location>
        <begin position="90"/>
        <end position="132"/>
    </location>
</feature>
<protein>
    <recommendedName>
        <fullName evidence="5">REJ domain-containing protein</fullName>
    </recommendedName>
</protein>
<dbReference type="AlphaFoldDB" id="A0A067N2Y2"/>
<reference evidence="4" key="1">
    <citation type="journal article" date="2014" name="Proc. Natl. Acad. Sci. U.S.A.">
        <title>Extensive sampling of basidiomycete genomes demonstrates inadequacy of the white-rot/brown-rot paradigm for wood decay fungi.</title>
        <authorList>
            <person name="Riley R."/>
            <person name="Salamov A.A."/>
            <person name="Brown D.W."/>
            <person name="Nagy L.G."/>
            <person name="Floudas D."/>
            <person name="Held B.W."/>
            <person name="Levasseur A."/>
            <person name="Lombard V."/>
            <person name="Morin E."/>
            <person name="Otillar R."/>
            <person name="Lindquist E.A."/>
            <person name="Sun H."/>
            <person name="LaButti K.M."/>
            <person name="Schmutz J."/>
            <person name="Jabbour D."/>
            <person name="Luo H."/>
            <person name="Baker S.E."/>
            <person name="Pisabarro A.G."/>
            <person name="Walton J.D."/>
            <person name="Blanchette R.A."/>
            <person name="Henrissat B."/>
            <person name="Martin F."/>
            <person name="Cullen D."/>
            <person name="Hibbett D.S."/>
            <person name="Grigoriev I.V."/>
        </authorList>
    </citation>
    <scope>NUCLEOTIDE SEQUENCE [LARGE SCALE GENOMIC DNA]</scope>
    <source>
        <strain evidence="4">FD-172 SS1</strain>
    </source>
</reference>
<dbReference type="HOGENOM" id="CLU_1578276_0_0_1"/>
<evidence type="ECO:0000313" key="4">
    <source>
        <dbReference type="Proteomes" id="UP000027195"/>
    </source>
</evidence>
<evidence type="ECO:0000313" key="3">
    <source>
        <dbReference type="EMBL" id="KDQ18141.1"/>
    </source>
</evidence>
<feature type="chain" id="PRO_5001646176" description="REJ domain-containing protein" evidence="2">
    <location>
        <begin position="21"/>
        <end position="169"/>
    </location>
</feature>
<feature type="compositionally biased region" description="Low complexity" evidence="1">
    <location>
        <begin position="90"/>
        <end position="101"/>
    </location>
</feature>
<dbReference type="InParanoid" id="A0A067N2Y2"/>
<evidence type="ECO:0000256" key="1">
    <source>
        <dbReference type="SAM" id="MobiDB-lite"/>
    </source>
</evidence>
<organism evidence="3 4">
    <name type="scientific">Botryobasidium botryosum (strain FD-172 SS1)</name>
    <dbReference type="NCBI Taxonomy" id="930990"/>
    <lineage>
        <taxon>Eukaryota</taxon>
        <taxon>Fungi</taxon>
        <taxon>Dikarya</taxon>
        <taxon>Basidiomycota</taxon>
        <taxon>Agaricomycotina</taxon>
        <taxon>Agaricomycetes</taxon>
        <taxon>Cantharellales</taxon>
        <taxon>Botryobasidiaceae</taxon>
        <taxon>Botryobasidium</taxon>
    </lineage>
</organism>
<evidence type="ECO:0000256" key="2">
    <source>
        <dbReference type="SAM" id="SignalP"/>
    </source>
</evidence>
<feature type="signal peptide" evidence="2">
    <location>
        <begin position="1"/>
        <end position="20"/>
    </location>
</feature>
<evidence type="ECO:0008006" key="5">
    <source>
        <dbReference type="Google" id="ProtNLM"/>
    </source>
</evidence>